<feature type="non-terminal residue" evidence="2">
    <location>
        <position position="671"/>
    </location>
</feature>
<evidence type="ECO:0000313" key="3">
    <source>
        <dbReference type="Proteomes" id="UP000001449"/>
    </source>
</evidence>
<feature type="domain" description="Exo-beta-D-glucosaminidase Ig-fold" evidence="1">
    <location>
        <begin position="549"/>
        <end position="626"/>
    </location>
</feature>
<dbReference type="SUPFAM" id="SSF51445">
    <property type="entry name" value="(Trans)glycosidases"/>
    <property type="match status" value="1"/>
</dbReference>
<dbReference type="GeneID" id="7452253"/>
<reference evidence="2 3" key="2">
    <citation type="journal article" date="2008" name="Nature">
        <title>The Phaeodactylum genome reveals the evolutionary history of diatom genomes.</title>
        <authorList>
            <person name="Bowler C."/>
            <person name="Allen A.E."/>
            <person name="Badger J.H."/>
            <person name="Grimwood J."/>
            <person name="Jabbari K."/>
            <person name="Kuo A."/>
            <person name="Maheswari U."/>
            <person name="Martens C."/>
            <person name="Maumus F."/>
            <person name="Otillar R.P."/>
            <person name="Rayko E."/>
            <person name="Salamov A."/>
            <person name="Vandepoele K."/>
            <person name="Beszteri B."/>
            <person name="Gruber A."/>
            <person name="Heijde M."/>
            <person name="Katinka M."/>
            <person name="Mock T."/>
            <person name="Valentin K."/>
            <person name="Verret F."/>
            <person name="Berges J.A."/>
            <person name="Brownlee C."/>
            <person name="Cadoret J.P."/>
            <person name="Chiovitti A."/>
            <person name="Choi C.J."/>
            <person name="Coesel S."/>
            <person name="De Martino A."/>
            <person name="Detter J.C."/>
            <person name="Durkin C."/>
            <person name="Falciatore A."/>
            <person name="Fournet J."/>
            <person name="Haruta M."/>
            <person name="Huysman M.J."/>
            <person name="Jenkins B.D."/>
            <person name="Jiroutova K."/>
            <person name="Jorgensen R.E."/>
            <person name="Joubert Y."/>
            <person name="Kaplan A."/>
            <person name="Kroger N."/>
            <person name="Kroth P.G."/>
            <person name="La Roche J."/>
            <person name="Lindquist E."/>
            <person name="Lommer M."/>
            <person name="Martin-Jezequel V."/>
            <person name="Lopez P.J."/>
            <person name="Lucas S."/>
            <person name="Mangogna M."/>
            <person name="McGinnis K."/>
            <person name="Medlin L.K."/>
            <person name="Montsant A."/>
            <person name="Oudot-Le Secq M.P."/>
            <person name="Napoli C."/>
            <person name="Obornik M."/>
            <person name="Parker M.S."/>
            <person name="Petit J.L."/>
            <person name="Porcel B.M."/>
            <person name="Poulsen N."/>
            <person name="Robison M."/>
            <person name="Rychlewski L."/>
            <person name="Rynearson T.A."/>
            <person name="Schmutz J."/>
            <person name="Shapiro H."/>
            <person name="Siaut M."/>
            <person name="Stanley M."/>
            <person name="Sussman M.R."/>
            <person name="Taylor A.R."/>
            <person name="Vardi A."/>
            <person name="von Dassow P."/>
            <person name="Vyverman W."/>
            <person name="Willis A."/>
            <person name="Wyrwicz L.S."/>
            <person name="Rokhsar D.S."/>
            <person name="Weissenbach J."/>
            <person name="Armbrust E.V."/>
            <person name="Green B.R."/>
            <person name="Van de Peer Y."/>
            <person name="Grigoriev I.V."/>
        </authorList>
    </citation>
    <scope>NUCLEOTIDE SEQUENCE [LARGE SCALE GENOMIC DNA]</scope>
    <source>
        <strain evidence="2 3">CCMP1335</strain>
    </source>
</reference>
<dbReference type="STRING" id="35128.B8C0M9"/>
<dbReference type="InterPro" id="IPR017853">
    <property type="entry name" value="GH"/>
</dbReference>
<dbReference type="SUPFAM" id="SSF49303">
    <property type="entry name" value="beta-Galactosidase/glucuronidase domain"/>
    <property type="match status" value="2"/>
</dbReference>
<sequence>LWWPSSHGSQPLYSIKVAFHSYDENMEAQIQSTFGVRTISSFTHPQTKSFTLQVNGHSIFLVGGNWVTSDQFLRYSAFPRRYYNELKLLRNVGFNSVRVWGGGITETSAFYHAADALGILVYQEFWMTGDNNGRMAGSYDWPLDHDSYLTNTRDVIVRLRNHPSLAWYGGGNELYPIPSESSSLSSLTSPPKDIDDGLRSFITNLDGTRPYVSSSVTNPGDDFDPQRALGPRDGPYGILNEAQFFDRNPGRNIGFQTEIGSVSHPELESLARFLSSNAIDSYPNCGVNDEHDASIHDEWSYFKYLPFAESNATASVDHICQFLYPPIVEDMIHHRMDSVEDWNWAAQLAQYFQYKALYEGYSHRMFEYYSALYLWKSSSPSPTLRGALYDWFLSTSGGYWGARAGLGGGSSVRIVLNLRDWTVRIVNASPLAVSATSVLWTAYSLDGTFVSSGHMAITHLIVGDSVTHLDDTLPWMGGDETSPILGEHNLQTVLIYRFEMSYSQTSSSRYNSGNYANAMNEYFLTDPSNSDNNHRQSRFALLGAMRKLLPRINLQTICELSDDGDVVVCTILNPQEMHVAIMAKLSLVNNPHYAGEDSRILPTFFSDNYITLLPGESRNVNISHGGEGMVCSEGVVRMIKSTKLINVAIDGWNVQHSTFPVSCDEAVVVVQ</sequence>
<dbReference type="RefSeq" id="XP_002289555.1">
    <property type="nucleotide sequence ID" value="XM_002289519.1"/>
</dbReference>
<dbReference type="PaxDb" id="35128-Thaps262343"/>
<dbReference type="eggNOG" id="KOG2230">
    <property type="taxonomic scope" value="Eukaryota"/>
</dbReference>
<dbReference type="PANTHER" id="PTHR43536:SF1">
    <property type="entry name" value="MANNOSYLGLYCOPROTEIN ENDO-BETA-MANNOSIDASE"/>
    <property type="match status" value="1"/>
</dbReference>
<protein>
    <submittedName>
        <fullName evidence="2">Beta-mannosidase</fullName>
    </submittedName>
</protein>
<feature type="non-terminal residue" evidence="2">
    <location>
        <position position="1"/>
    </location>
</feature>
<evidence type="ECO:0000259" key="1">
    <source>
        <dbReference type="Pfam" id="PF18368"/>
    </source>
</evidence>
<dbReference type="InParanoid" id="B8C0M9"/>
<reference evidence="2 3" key="1">
    <citation type="journal article" date="2004" name="Science">
        <title>The genome of the diatom Thalassiosira pseudonana: ecology, evolution, and metabolism.</title>
        <authorList>
            <person name="Armbrust E.V."/>
            <person name="Berges J.A."/>
            <person name="Bowler C."/>
            <person name="Green B.R."/>
            <person name="Martinez D."/>
            <person name="Putnam N.H."/>
            <person name="Zhou S."/>
            <person name="Allen A.E."/>
            <person name="Apt K.E."/>
            <person name="Bechner M."/>
            <person name="Brzezinski M.A."/>
            <person name="Chaal B.K."/>
            <person name="Chiovitti A."/>
            <person name="Davis A.K."/>
            <person name="Demarest M.S."/>
            <person name="Detter J.C."/>
            <person name="Glavina T."/>
            <person name="Goodstein D."/>
            <person name="Hadi M.Z."/>
            <person name="Hellsten U."/>
            <person name="Hildebrand M."/>
            <person name="Jenkins B.D."/>
            <person name="Jurka J."/>
            <person name="Kapitonov V.V."/>
            <person name="Kroger N."/>
            <person name="Lau W.W."/>
            <person name="Lane T.W."/>
            <person name="Larimer F.W."/>
            <person name="Lippmeier J.C."/>
            <person name="Lucas S."/>
            <person name="Medina M."/>
            <person name="Montsant A."/>
            <person name="Obornik M."/>
            <person name="Parker M.S."/>
            <person name="Palenik B."/>
            <person name="Pazour G.J."/>
            <person name="Richardson P.M."/>
            <person name="Rynearson T.A."/>
            <person name="Saito M.A."/>
            <person name="Schwartz D.C."/>
            <person name="Thamatrakoln K."/>
            <person name="Valentin K."/>
            <person name="Vardi A."/>
            <person name="Wilkerson F.P."/>
            <person name="Rokhsar D.S."/>
        </authorList>
    </citation>
    <scope>NUCLEOTIDE SEQUENCE [LARGE SCALE GENOMIC DNA]</scope>
    <source>
        <strain evidence="2 3">CCMP1335</strain>
    </source>
</reference>
<dbReference type="InterPro" id="IPR041351">
    <property type="entry name" value="Ig_GlcNase"/>
</dbReference>
<dbReference type="AlphaFoldDB" id="B8C0M9"/>
<gene>
    <name evidence="2" type="ORF">THAPSDRAFT_262343</name>
</gene>
<organism evidence="2 3">
    <name type="scientific">Thalassiosira pseudonana</name>
    <name type="common">Marine diatom</name>
    <name type="synonym">Cyclotella nana</name>
    <dbReference type="NCBI Taxonomy" id="35128"/>
    <lineage>
        <taxon>Eukaryota</taxon>
        <taxon>Sar</taxon>
        <taxon>Stramenopiles</taxon>
        <taxon>Ochrophyta</taxon>
        <taxon>Bacillariophyta</taxon>
        <taxon>Coscinodiscophyceae</taxon>
        <taxon>Thalassiosirophycidae</taxon>
        <taxon>Thalassiosirales</taxon>
        <taxon>Thalassiosiraceae</taxon>
        <taxon>Thalassiosira</taxon>
    </lineage>
</organism>
<accession>B8C0M9</accession>
<dbReference type="Pfam" id="PF18368">
    <property type="entry name" value="Ig_GlcNase"/>
    <property type="match status" value="1"/>
</dbReference>
<dbReference type="InterPro" id="IPR013783">
    <property type="entry name" value="Ig-like_fold"/>
</dbReference>
<dbReference type="HOGENOM" id="CLU_005015_2_1_1"/>
<name>B8C0M9_THAPS</name>
<evidence type="ECO:0000313" key="2">
    <source>
        <dbReference type="EMBL" id="EED93092.1"/>
    </source>
</evidence>
<dbReference type="PANTHER" id="PTHR43536">
    <property type="entry name" value="MANNOSYLGLYCOPROTEIN ENDO-BETA-MANNOSIDASE"/>
    <property type="match status" value="1"/>
</dbReference>
<dbReference type="GO" id="GO:0004553">
    <property type="term" value="F:hydrolase activity, hydrolyzing O-glycosyl compounds"/>
    <property type="evidence" value="ECO:0007669"/>
    <property type="project" value="InterPro"/>
</dbReference>
<dbReference type="Gene3D" id="2.60.40.10">
    <property type="entry name" value="Immunoglobulins"/>
    <property type="match status" value="2"/>
</dbReference>
<dbReference type="InterPro" id="IPR036156">
    <property type="entry name" value="Beta-gal/glucu_dom_sf"/>
</dbReference>
<dbReference type="InterPro" id="IPR043534">
    <property type="entry name" value="EBDG/EBM"/>
</dbReference>
<dbReference type="Proteomes" id="UP000001449">
    <property type="component" value="Chromosome 4"/>
</dbReference>
<proteinExistence type="predicted"/>
<dbReference type="KEGG" id="tps:THAPSDRAFT_262343"/>
<dbReference type="Gene3D" id="3.20.20.80">
    <property type="entry name" value="Glycosidases"/>
    <property type="match status" value="1"/>
</dbReference>
<dbReference type="EMBL" id="CM000641">
    <property type="protein sequence ID" value="EED93092.1"/>
    <property type="molecule type" value="Genomic_DNA"/>
</dbReference>
<keyword evidence="3" id="KW-1185">Reference proteome</keyword>